<dbReference type="GO" id="GO:0043565">
    <property type="term" value="F:sequence-specific DNA binding"/>
    <property type="evidence" value="ECO:0007669"/>
    <property type="project" value="InterPro"/>
</dbReference>
<evidence type="ECO:0000256" key="2">
    <source>
        <dbReference type="ARBA" id="ARBA00023125"/>
    </source>
</evidence>
<keyword evidence="3" id="KW-0804">Transcription</keyword>
<dbReference type="Pfam" id="PF12833">
    <property type="entry name" value="HTH_18"/>
    <property type="match status" value="1"/>
</dbReference>
<dbReference type="AlphaFoldDB" id="A0A1L3NFZ4"/>
<evidence type="ECO:0000259" key="4">
    <source>
        <dbReference type="PROSITE" id="PS01124"/>
    </source>
</evidence>
<keyword evidence="2" id="KW-0238">DNA-binding</keyword>
<evidence type="ECO:0000256" key="3">
    <source>
        <dbReference type="ARBA" id="ARBA00023163"/>
    </source>
</evidence>
<dbReference type="SUPFAM" id="SSF51215">
    <property type="entry name" value="Regulatory protein AraC"/>
    <property type="match status" value="1"/>
</dbReference>
<protein>
    <submittedName>
        <fullName evidence="5">Helix-turn-helix domain protein</fullName>
    </submittedName>
</protein>
<dbReference type="InterPro" id="IPR018060">
    <property type="entry name" value="HTH_AraC"/>
</dbReference>
<name>A0A1L3NFZ4_CLOSG</name>
<dbReference type="GO" id="GO:0003700">
    <property type="term" value="F:DNA-binding transcription factor activity"/>
    <property type="evidence" value="ECO:0007669"/>
    <property type="project" value="InterPro"/>
</dbReference>
<evidence type="ECO:0000256" key="1">
    <source>
        <dbReference type="ARBA" id="ARBA00023015"/>
    </source>
</evidence>
<dbReference type="PROSITE" id="PS01124">
    <property type="entry name" value="HTH_ARAC_FAMILY_2"/>
    <property type="match status" value="1"/>
</dbReference>
<dbReference type="SMART" id="SM00342">
    <property type="entry name" value="HTH_ARAC"/>
    <property type="match status" value="1"/>
</dbReference>
<dbReference type="PANTHER" id="PTHR43280">
    <property type="entry name" value="ARAC-FAMILY TRANSCRIPTIONAL REGULATOR"/>
    <property type="match status" value="1"/>
</dbReference>
<dbReference type="EMBL" id="CP013243">
    <property type="protein sequence ID" value="APH15039.1"/>
    <property type="molecule type" value="Genomic_DNA"/>
</dbReference>
<organism evidence="5 6">
    <name type="scientific">Clostridium sporogenes</name>
    <dbReference type="NCBI Taxonomy" id="1509"/>
    <lineage>
        <taxon>Bacteria</taxon>
        <taxon>Bacillati</taxon>
        <taxon>Bacillota</taxon>
        <taxon>Clostridia</taxon>
        <taxon>Eubacteriales</taxon>
        <taxon>Clostridiaceae</taxon>
        <taxon>Clostridium</taxon>
    </lineage>
</organism>
<dbReference type="Gene3D" id="2.60.120.10">
    <property type="entry name" value="Jelly Rolls"/>
    <property type="match status" value="1"/>
</dbReference>
<dbReference type="Proteomes" id="UP000182204">
    <property type="component" value="Chromosome"/>
</dbReference>
<keyword evidence="1" id="KW-0805">Transcription regulation</keyword>
<dbReference type="PANTHER" id="PTHR43280:SF28">
    <property type="entry name" value="HTH-TYPE TRANSCRIPTIONAL ACTIVATOR RHAS"/>
    <property type="match status" value="1"/>
</dbReference>
<dbReference type="InterPro" id="IPR020449">
    <property type="entry name" value="Tscrpt_reg_AraC-type_HTH"/>
</dbReference>
<accession>A0A1L3NFZ4</accession>
<dbReference type="SUPFAM" id="SSF46689">
    <property type="entry name" value="Homeodomain-like"/>
    <property type="match status" value="1"/>
</dbReference>
<dbReference type="Gene3D" id="1.10.10.60">
    <property type="entry name" value="Homeodomain-like"/>
    <property type="match status" value="2"/>
</dbReference>
<sequence>MNKTWLDEVKKLPSVDSNIRFFGGHKHSVEKGWSVSEEYHYAFEVLIVLDGKQLTKANQHEYIINKNEIILIPPGYRHTNTCISKEGMTYFCAHFDIDEPQIHHDLICYCNFIFTEETEMHPHLKNILIKWINLLNADTSSILAKLQTEIILIELITELLKYCETKKVLDVESNDNRLYYARCISEKIRQNFREFSLNPSEDKLETLTIKYIANQLNISTGYLLVNFKSVYNISPKSYLNQLKFNEAKILLGQPNISLSEISERIGYRNVSHFSRQFKLWSGISPYEFRNVLQIKK</sequence>
<dbReference type="PRINTS" id="PR00032">
    <property type="entry name" value="HTHARAC"/>
</dbReference>
<reference evidence="5 6" key="1">
    <citation type="submission" date="2015-11" db="EMBL/GenBank/DDBJ databases">
        <authorList>
            <person name="Hill K.K."/>
            <person name="Shirey T.B."/>
            <person name="Raphael B."/>
            <person name="Daligault H.E."/>
            <person name="Davenport K.W."/>
            <person name="Bruce D.C."/>
            <person name="Foley B.T."/>
            <person name="Johnson S.L."/>
        </authorList>
    </citation>
    <scope>NUCLEOTIDE SEQUENCE [LARGE SCALE GENOMIC DNA]</scope>
    <source>
        <strain evidence="5 6">CDC_1632</strain>
    </source>
</reference>
<proteinExistence type="predicted"/>
<dbReference type="InterPro" id="IPR009057">
    <property type="entry name" value="Homeodomain-like_sf"/>
</dbReference>
<gene>
    <name evidence="5" type="ORF">NPD5_846</name>
</gene>
<dbReference type="InterPro" id="IPR037923">
    <property type="entry name" value="HTH-like"/>
</dbReference>
<evidence type="ECO:0000313" key="5">
    <source>
        <dbReference type="EMBL" id="APH15039.1"/>
    </source>
</evidence>
<dbReference type="eggNOG" id="COG0662">
    <property type="taxonomic scope" value="Bacteria"/>
</dbReference>
<evidence type="ECO:0000313" key="6">
    <source>
        <dbReference type="Proteomes" id="UP000182204"/>
    </source>
</evidence>
<dbReference type="STRING" id="413999.CBO1198"/>
<dbReference type="InterPro" id="IPR003313">
    <property type="entry name" value="AraC-bd"/>
</dbReference>
<dbReference type="InterPro" id="IPR014710">
    <property type="entry name" value="RmlC-like_jellyroll"/>
</dbReference>
<dbReference type="Pfam" id="PF02311">
    <property type="entry name" value="AraC_binding"/>
    <property type="match status" value="1"/>
</dbReference>
<dbReference type="eggNOG" id="COG2207">
    <property type="taxonomic scope" value="Bacteria"/>
</dbReference>
<feature type="domain" description="HTH araC/xylS-type" evidence="4">
    <location>
        <begin position="182"/>
        <end position="291"/>
    </location>
</feature>
<dbReference type="RefSeq" id="WP_072584746.1">
    <property type="nucleotide sequence ID" value="NZ_CP013243.1"/>
</dbReference>